<reference evidence="2 3" key="1">
    <citation type="submission" date="2018-06" db="EMBL/GenBank/DDBJ databases">
        <title>Actinomadura craniellae sp. nov. isolated from marine sponge Craniella sp.</title>
        <authorList>
            <person name="Li L."/>
            <person name="Xu Q.H."/>
            <person name="Lin H.W."/>
            <person name="Lu Y.H."/>
        </authorList>
    </citation>
    <scope>NUCLEOTIDE SEQUENCE [LARGE SCALE GENOMIC DNA]</scope>
    <source>
        <strain evidence="2 3">LHW63021</strain>
    </source>
</reference>
<dbReference type="RefSeq" id="WP_111869910.1">
    <property type="nucleotide sequence ID" value="NZ_QLYX01000010.1"/>
</dbReference>
<organism evidence="2 3">
    <name type="scientific">Actinomadura craniellae</name>
    <dbReference type="NCBI Taxonomy" id="2231787"/>
    <lineage>
        <taxon>Bacteria</taxon>
        <taxon>Bacillati</taxon>
        <taxon>Actinomycetota</taxon>
        <taxon>Actinomycetes</taxon>
        <taxon>Streptosporangiales</taxon>
        <taxon>Thermomonosporaceae</taxon>
        <taxon>Actinomadura</taxon>
    </lineage>
</organism>
<proteinExistence type="predicted"/>
<dbReference type="Proteomes" id="UP000251891">
    <property type="component" value="Unassembled WGS sequence"/>
</dbReference>
<evidence type="ECO:0000256" key="1">
    <source>
        <dbReference type="SAM" id="Phobius"/>
    </source>
</evidence>
<feature type="transmembrane region" description="Helical" evidence="1">
    <location>
        <begin position="27"/>
        <end position="45"/>
    </location>
</feature>
<keyword evidence="1" id="KW-0812">Transmembrane</keyword>
<keyword evidence="3" id="KW-1185">Reference proteome</keyword>
<dbReference type="OrthoDB" id="3390413at2"/>
<dbReference type="AlphaFoldDB" id="A0A365H290"/>
<keyword evidence="1" id="KW-0472">Membrane</keyword>
<protein>
    <submittedName>
        <fullName evidence="2">Uncharacterized protein</fullName>
    </submittedName>
</protein>
<gene>
    <name evidence="2" type="ORF">DPM19_22300</name>
</gene>
<feature type="transmembrane region" description="Helical" evidence="1">
    <location>
        <begin position="51"/>
        <end position="68"/>
    </location>
</feature>
<keyword evidence="1" id="KW-1133">Transmembrane helix</keyword>
<evidence type="ECO:0000313" key="2">
    <source>
        <dbReference type="EMBL" id="RAY13217.1"/>
    </source>
</evidence>
<feature type="transmembrane region" description="Helical" evidence="1">
    <location>
        <begin position="125"/>
        <end position="147"/>
    </location>
</feature>
<name>A0A365H290_9ACTN</name>
<comment type="caution">
    <text evidence="2">The sequence shown here is derived from an EMBL/GenBank/DDBJ whole genome shotgun (WGS) entry which is preliminary data.</text>
</comment>
<dbReference type="EMBL" id="QLYX01000010">
    <property type="protein sequence ID" value="RAY13217.1"/>
    <property type="molecule type" value="Genomic_DNA"/>
</dbReference>
<evidence type="ECO:0000313" key="3">
    <source>
        <dbReference type="Proteomes" id="UP000251891"/>
    </source>
</evidence>
<sequence length="148" mass="16532">MEMNEILLRHWEDQRAKARHSEDQRSSLTNMILVISSVGLGFVAQRGLQNSMLAVTLPLIVIGLYGAIGTAKLAERASYHNAHARALSRRLDGLVPDLRLRETYSDARSRHSARHGLVEKVRLRYVWVTLHLGIALTGLFLSLAILLG</sequence>
<accession>A0A365H290</accession>